<dbReference type="Pfam" id="PF13802">
    <property type="entry name" value="Gal_mutarotas_2"/>
    <property type="match status" value="1"/>
</dbReference>
<dbReference type="EMBL" id="JAJNDC010000002">
    <property type="protein sequence ID" value="MCW9713124.1"/>
    <property type="molecule type" value="Genomic_DNA"/>
</dbReference>
<dbReference type="InterPro" id="IPR030458">
    <property type="entry name" value="Glyco_hydro_31_AS"/>
</dbReference>
<dbReference type="PROSITE" id="PS00129">
    <property type="entry name" value="GLYCOSYL_HYDROL_F31_1"/>
    <property type="match status" value="1"/>
</dbReference>
<gene>
    <name evidence="10" type="ORF">LQ318_09430</name>
</gene>
<evidence type="ECO:0000259" key="7">
    <source>
        <dbReference type="Pfam" id="PF13802"/>
    </source>
</evidence>
<comment type="caution">
    <text evidence="10">The sequence shown here is derived from an EMBL/GenBank/DDBJ whole genome shotgun (WGS) entry which is preliminary data.</text>
</comment>
<feature type="region of interest" description="Disordered" evidence="5">
    <location>
        <begin position="1"/>
        <end position="31"/>
    </location>
</feature>
<dbReference type="InterPro" id="IPR011013">
    <property type="entry name" value="Gal_mutarotase_sf_dom"/>
</dbReference>
<dbReference type="Pfam" id="PF17137">
    <property type="entry name" value="DUF5110"/>
    <property type="match status" value="1"/>
</dbReference>
<accession>A0ABT3PZ68</accession>
<feature type="compositionally biased region" description="Basic and acidic residues" evidence="5">
    <location>
        <begin position="19"/>
        <end position="31"/>
    </location>
</feature>
<feature type="domain" description="Glycoside hydrolase family 31 N-terminal" evidence="7">
    <location>
        <begin position="52"/>
        <end position="223"/>
    </location>
</feature>
<keyword evidence="11" id="KW-1185">Reference proteome</keyword>
<evidence type="ECO:0000256" key="1">
    <source>
        <dbReference type="ARBA" id="ARBA00007806"/>
    </source>
</evidence>
<dbReference type="InterPro" id="IPR048395">
    <property type="entry name" value="Glyco_hydro_31_C"/>
</dbReference>
<evidence type="ECO:0000313" key="10">
    <source>
        <dbReference type="EMBL" id="MCW9713124.1"/>
    </source>
</evidence>
<dbReference type="SUPFAM" id="SSF51445">
    <property type="entry name" value="(Trans)glycosidases"/>
    <property type="match status" value="1"/>
</dbReference>
<proteinExistence type="inferred from homology"/>
<dbReference type="InterPro" id="IPR025887">
    <property type="entry name" value="Glyco_hydro_31_N_dom"/>
</dbReference>
<evidence type="ECO:0000313" key="11">
    <source>
        <dbReference type="Proteomes" id="UP001207337"/>
    </source>
</evidence>
<evidence type="ECO:0000259" key="9">
    <source>
        <dbReference type="Pfam" id="PF21365"/>
    </source>
</evidence>
<evidence type="ECO:0000259" key="8">
    <source>
        <dbReference type="Pfam" id="PF17137"/>
    </source>
</evidence>
<reference evidence="10 11" key="1">
    <citation type="submission" date="2021-11" db="EMBL/GenBank/DDBJ databases">
        <title>Aliifidinibius sp. nov., a new bacterium isolated from saline soil.</title>
        <authorList>
            <person name="Galisteo C."/>
            <person name="De La Haba R."/>
            <person name="Sanchez-Porro C."/>
            <person name="Ventosa A."/>
        </authorList>
    </citation>
    <scope>NUCLEOTIDE SEQUENCE [LARGE SCALE GENOMIC DNA]</scope>
    <source>
        <strain evidence="10 11">KACC 190600</strain>
    </source>
</reference>
<dbReference type="Proteomes" id="UP001207337">
    <property type="component" value="Unassembled WGS sequence"/>
</dbReference>
<protein>
    <submittedName>
        <fullName evidence="10">Glycoside hydrolase family 31 protein</fullName>
    </submittedName>
</protein>
<dbReference type="InterPro" id="IPR000322">
    <property type="entry name" value="Glyco_hydro_31_TIM"/>
</dbReference>
<dbReference type="InterPro" id="IPR033403">
    <property type="entry name" value="DUF5110"/>
</dbReference>
<evidence type="ECO:0000256" key="2">
    <source>
        <dbReference type="ARBA" id="ARBA00022801"/>
    </source>
</evidence>
<keyword evidence="2 4" id="KW-0378">Hydrolase</keyword>
<comment type="similarity">
    <text evidence="1 4">Belongs to the glycosyl hydrolase 31 family.</text>
</comment>
<dbReference type="SUPFAM" id="SSF74650">
    <property type="entry name" value="Galactose mutarotase-like"/>
    <property type="match status" value="1"/>
</dbReference>
<feature type="domain" description="DUF5110" evidence="8">
    <location>
        <begin position="725"/>
        <end position="792"/>
    </location>
</feature>
<name>A0ABT3PZ68_9BACT</name>
<organism evidence="10 11">
    <name type="scientific">Fodinibius salicampi</name>
    <dbReference type="NCBI Taxonomy" id="1920655"/>
    <lineage>
        <taxon>Bacteria</taxon>
        <taxon>Pseudomonadati</taxon>
        <taxon>Balneolota</taxon>
        <taxon>Balneolia</taxon>
        <taxon>Balneolales</taxon>
        <taxon>Balneolaceae</taxon>
        <taxon>Fodinibius</taxon>
    </lineage>
</organism>
<dbReference type="Gene3D" id="2.60.40.1760">
    <property type="entry name" value="glycosyl hydrolase (family 31)"/>
    <property type="match status" value="1"/>
</dbReference>
<dbReference type="RefSeq" id="WP_265789625.1">
    <property type="nucleotide sequence ID" value="NZ_BAABRS010000002.1"/>
</dbReference>
<dbReference type="PANTHER" id="PTHR22762:SF120">
    <property type="entry name" value="HETEROGLYCAN GLUCOSIDASE 1"/>
    <property type="match status" value="1"/>
</dbReference>
<dbReference type="Pfam" id="PF01055">
    <property type="entry name" value="Glyco_hydro_31_2nd"/>
    <property type="match status" value="1"/>
</dbReference>
<feature type="domain" description="Glycosyl hydrolase family 31 C-terminal" evidence="9">
    <location>
        <begin position="622"/>
        <end position="708"/>
    </location>
</feature>
<keyword evidence="3 4" id="KW-0326">Glycosidase</keyword>
<dbReference type="CDD" id="cd14752">
    <property type="entry name" value="GH31_N"/>
    <property type="match status" value="1"/>
</dbReference>
<dbReference type="CDD" id="cd06604">
    <property type="entry name" value="GH31_glucosidase_II_MalA"/>
    <property type="match status" value="1"/>
</dbReference>
<dbReference type="PANTHER" id="PTHR22762">
    <property type="entry name" value="ALPHA-GLUCOSIDASE"/>
    <property type="match status" value="1"/>
</dbReference>
<evidence type="ECO:0000256" key="5">
    <source>
        <dbReference type="SAM" id="MobiDB-lite"/>
    </source>
</evidence>
<feature type="domain" description="Glycoside hydrolase family 31 TIM barrel" evidence="6">
    <location>
        <begin position="266"/>
        <end position="614"/>
    </location>
</feature>
<dbReference type="InterPro" id="IPR017853">
    <property type="entry name" value="GH"/>
</dbReference>
<sequence length="831" mass="96529">MAENKLQKSQNSSDEEDDDRKPDIISRYRPGHIIDHERKGQQFTFHTENRVKLQIQIHNPDIIQIRYFLEGDVQSDFSYAIDPDFQSEEVDISFIEEDRLFEISTATLSCIITKKNMLVHFFDAEGNMICEDEHGFYRRESLMKGISEIKVTKKAPKGDRYYGLGDKAYKQNLRGRAFENWNTDAYAYERGEDPLYRSVPFYAGLHQDRAYGIFLDNTYRTRFSFDRKENNISSFSAAGGVMNYYFINGPTLTEVSERFARLTGKPEMPPMWAIGYHQCRWSYYPESRVRHLASTFRKKKIPCDALYLDIDYMDEYRVFTWNNDLFPNPAEMISDLKKQGFKTIVMIDPGVKVDDNYPVYTEGRENRYFCTRPDGEMIIAPVWPSKCAFPDFTHPDVRDWWGDLYEDLLQEKHISGIWNDMNEPAVFEIEAKTFPEHVRHHFEGHPCSHKKAHNIYGMQMARASLEGIKKHNPDKRPFLLTRANFAGGQRYAALWTGDNIASWDHLKLANEQSQRLSISGYSFVGSDVGGFVEQPSPELFSRWLQLAIFHPLFRNHTMGYNVDGAAAVKKEEVELRKAQSDLDQEPWVFGEKYTDINRSIIELRYRLLNYLYTAFYNYVQHGTPIIRPLGFYDQTDKKALEENDAFMFGDHILVSPVLEKGAEEVETYLPEGKWYDFRSGDLLEGRQTHMVEAPLSEIPFFVKAGTVLPLREVMQYTQERDPELLELNVYAGSSDQTGQLYEDAEEGYNYKEGDYRLTSYNIEIRENSLTITASREGKFKPKYDTVLLNIIGLSFEPDSLTVDGKAQSLKKDDGRYTVQATPDFNKIILSR</sequence>
<dbReference type="Gene3D" id="2.60.40.1180">
    <property type="entry name" value="Golgi alpha-mannosidase II"/>
    <property type="match status" value="2"/>
</dbReference>
<dbReference type="Pfam" id="PF21365">
    <property type="entry name" value="Glyco_hydro_31_3rd"/>
    <property type="match status" value="1"/>
</dbReference>
<evidence type="ECO:0000259" key="6">
    <source>
        <dbReference type="Pfam" id="PF01055"/>
    </source>
</evidence>
<evidence type="ECO:0000256" key="3">
    <source>
        <dbReference type="ARBA" id="ARBA00023295"/>
    </source>
</evidence>
<dbReference type="SUPFAM" id="SSF51011">
    <property type="entry name" value="Glycosyl hydrolase domain"/>
    <property type="match status" value="1"/>
</dbReference>
<dbReference type="InterPro" id="IPR013780">
    <property type="entry name" value="Glyco_hydro_b"/>
</dbReference>
<evidence type="ECO:0000256" key="4">
    <source>
        <dbReference type="RuleBase" id="RU361185"/>
    </source>
</evidence>
<dbReference type="GO" id="GO:0016787">
    <property type="term" value="F:hydrolase activity"/>
    <property type="evidence" value="ECO:0007669"/>
    <property type="project" value="UniProtKB-KW"/>
</dbReference>
<dbReference type="Gene3D" id="3.20.20.80">
    <property type="entry name" value="Glycosidases"/>
    <property type="match status" value="1"/>
</dbReference>